<accession>A0A4V1IY40</accession>
<proteinExistence type="predicted"/>
<keyword evidence="3" id="KW-1185">Reference proteome</keyword>
<dbReference type="Proteomes" id="UP000267251">
    <property type="component" value="Unassembled WGS sequence"/>
</dbReference>
<gene>
    <name evidence="2" type="ORF">BJ684DRAFT_16352</name>
</gene>
<dbReference type="AlphaFoldDB" id="A0A4V1IY40"/>
<name>A0A4V1IY40_9FUNG</name>
<feature type="region of interest" description="Disordered" evidence="1">
    <location>
        <begin position="1"/>
        <end position="73"/>
    </location>
</feature>
<feature type="non-terminal residue" evidence="2">
    <location>
        <position position="1"/>
    </location>
</feature>
<feature type="compositionally biased region" description="Basic and acidic residues" evidence="1">
    <location>
        <begin position="34"/>
        <end position="52"/>
    </location>
</feature>
<reference evidence="3" key="1">
    <citation type="journal article" date="2018" name="Nat. Microbiol.">
        <title>Leveraging single-cell genomics to expand the fungal tree of life.</title>
        <authorList>
            <person name="Ahrendt S.R."/>
            <person name="Quandt C.A."/>
            <person name="Ciobanu D."/>
            <person name="Clum A."/>
            <person name="Salamov A."/>
            <person name="Andreopoulos B."/>
            <person name="Cheng J.F."/>
            <person name="Woyke T."/>
            <person name="Pelin A."/>
            <person name="Henrissat B."/>
            <person name="Reynolds N.K."/>
            <person name="Benny G.L."/>
            <person name="Smith M.E."/>
            <person name="James T.Y."/>
            <person name="Grigoriev I.V."/>
        </authorList>
    </citation>
    <scope>NUCLEOTIDE SEQUENCE [LARGE SCALE GENOMIC DNA]</scope>
</reference>
<evidence type="ECO:0000313" key="2">
    <source>
        <dbReference type="EMBL" id="RKP13229.1"/>
    </source>
</evidence>
<sequence length="125" mass="14548">KREEEEEEERLVKREEEEEEERLVKREEEEEEERLVKREEEEEERLVRRDGYDGEEEEEGEEYLLKRDENSVARQEAIAAETQRRFAAAGNDPVAQAEAIKFATDSTARDNEGSTAGHPIVRAAA</sequence>
<dbReference type="EMBL" id="KZ988076">
    <property type="protein sequence ID" value="RKP13229.1"/>
    <property type="molecule type" value="Genomic_DNA"/>
</dbReference>
<protein>
    <submittedName>
        <fullName evidence="2">Uncharacterized protein</fullName>
    </submittedName>
</protein>
<evidence type="ECO:0000313" key="3">
    <source>
        <dbReference type="Proteomes" id="UP000267251"/>
    </source>
</evidence>
<feature type="region of interest" description="Disordered" evidence="1">
    <location>
        <begin position="103"/>
        <end position="125"/>
    </location>
</feature>
<organism evidence="2 3">
    <name type="scientific">Piptocephalis cylindrospora</name>
    <dbReference type="NCBI Taxonomy" id="1907219"/>
    <lineage>
        <taxon>Eukaryota</taxon>
        <taxon>Fungi</taxon>
        <taxon>Fungi incertae sedis</taxon>
        <taxon>Zoopagomycota</taxon>
        <taxon>Zoopagomycotina</taxon>
        <taxon>Zoopagomycetes</taxon>
        <taxon>Zoopagales</taxon>
        <taxon>Piptocephalidaceae</taxon>
        <taxon>Piptocephalis</taxon>
    </lineage>
</organism>
<evidence type="ECO:0000256" key="1">
    <source>
        <dbReference type="SAM" id="MobiDB-lite"/>
    </source>
</evidence>
<feature type="compositionally biased region" description="Acidic residues" evidence="1">
    <location>
        <begin position="53"/>
        <end position="62"/>
    </location>
</feature>